<dbReference type="InterPro" id="IPR016055">
    <property type="entry name" value="A-D-PHexomutase_a/b/a-I/II/III"/>
</dbReference>
<dbReference type="InterPro" id="IPR005844">
    <property type="entry name" value="A-D-PHexomutase_a/b/a-I"/>
</dbReference>
<gene>
    <name evidence="6 13" type="primary">glmM</name>
    <name evidence="13" type="ORF">WCD41_17320</name>
</gene>
<evidence type="ECO:0000256" key="5">
    <source>
        <dbReference type="ARBA" id="ARBA00023235"/>
    </source>
</evidence>
<evidence type="ECO:0000256" key="3">
    <source>
        <dbReference type="ARBA" id="ARBA00022723"/>
    </source>
</evidence>
<organism evidence="13 14">
    <name type="scientific">Actinomycetospora aeridis</name>
    <dbReference type="NCBI Taxonomy" id="3129231"/>
    <lineage>
        <taxon>Bacteria</taxon>
        <taxon>Bacillati</taxon>
        <taxon>Actinomycetota</taxon>
        <taxon>Actinomycetes</taxon>
        <taxon>Pseudonocardiales</taxon>
        <taxon>Pseudonocardiaceae</taxon>
        <taxon>Actinomycetospora</taxon>
    </lineage>
</organism>
<keyword evidence="5 6" id="KW-0413">Isomerase</keyword>
<evidence type="ECO:0000259" key="9">
    <source>
        <dbReference type="Pfam" id="PF00408"/>
    </source>
</evidence>
<dbReference type="Pfam" id="PF00408">
    <property type="entry name" value="PGM_PMM_IV"/>
    <property type="match status" value="1"/>
</dbReference>
<dbReference type="Gene3D" id="3.30.310.50">
    <property type="entry name" value="Alpha-D-phosphohexomutase, C-terminal domain"/>
    <property type="match status" value="1"/>
</dbReference>
<feature type="active site" description="Phosphoserine intermediate" evidence="6">
    <location>
        <position position="109"/>
    </location>
</feature>
<dbReference type="SUPFAM" id="SSF55957">
    <property type="entry name" value="Phosphoglucomutase, C-terminal domain"/>
    <property type="match status" value="1"/>
</dbReference>
<dbReference type="HAMAP" id="MF_01554_B">
    <property type="entry name" value="GlmM_B"/>
    <property type="match status" value="1"/>
</dbReference>
<keyword evidence="3 6" id="KW-0479">Metal-binding</keyword>
<evidence type="ECO:0000256" key="6">
    <source>
        <dbReference type="HAMAP-Rule" id="MF_01554"/>
    </source>
</evidence>
<dbReference type="InterPro" id="IPR016066">
    <property type="entry name" value="A-D-PHexomutase_CS"/>
</dbReference>
<comment type="PTM">
    <text evidence="6">Activated by phosphorylation.</text>
</comment>
<protein>
    <recommendedName>
        <fullName evidence="6 8">Phosphoglucosamine mutase</fullName>
        <ecNumber evidence="6 8">5.4.2.10</ecNumber>
    </recommendedName>
</protein>
<evidence type="ECO:0000256" key="4">
    <source>
        <dbReference type="ARBA" id="ARBA00022842"/>
    </source>
</evidence>
<comment type="catalytic activity">
    <reaction evidence="6 8">
        <text>alpha-D-glucosamine 1-phosphate = D-glucosamine 6-phosphate</text>
        <dbReference type="Rhea" id="RHEA:23424"/>
        <dbReference type="ChEBI" id="CHEBI:58516"/>
        <dbReference type="ChEBI" id="CHEBI:58725"/>
        <dbReference type="EC" id="5.4.2.10"/>
    </reaction>
</comment>
<dbReference type="InterPro" id="IPR006352">
    <property type="entry name" value="GlmM_bact"/>
</dbReference>
<reference evidence="13 14" key="1">
    <citation type="submission" date="2024-03" db="EMBL/GenBank/DDBJ databases">
        <title>Actinomycetospora sp. OC33-EN06, a novel actinomycete isolated from wild orchid (Aerides multiflora).</title>
        <authorList>
            <person name="Suriyachadkun C."/>
        </authorList>
    </citation>
    <scope>NUCLEOTIDE SEQUENCE [LARGE SCALE GENOMIC DNA]</scope>
    <source>
        <strain evidence="13 14">OC33-EN06</strain>
    </source>
</reference>
<dbReference type="PANTHER" id="PTHR42946:SF1">
    <property type="entry name" value="PHOSPHOGLUCOMUTASE (ALPHA-D-GLUCOSE-1,6-BISPHOSPHATE-DEPENDENT)"/>
    <property type="match status" value="1"/>
</dbReference>
<proteinExistence type="inferred from homology"/>
<name>A0ABU8N752_9PSEU</name>
<dbReference type="EMBL" id="JBBEGL010000004">
    <property type="protein sequence ID" value="MEJ2888227.1"/>
    <property type="molecule type" value="Genomic_DNA"/>
</dbReference>
<dbReference type="InterPro" id="IPR005843">
    <property type="entry name" value="A-D-PHexomutase_C"/>
</dbReference>
<accession>A0ABU8N752</accession>
<keyword evidence="14" id="KW-1185">Reference proteome</keyword>
<evidence type="ECO:0000313" key="14">
    <source>
        <dbReference type="Proteomes" id="UP001370100"/>
    </source>
</evidence>
<dbReference type="InterPro" id="IPR036900">
    <property type="entry name" value="A-D-PHexomutase_C_sf"/>
</dbReference>
<keyword evidence="4 6" id="KW-0460">Magnesium</keyword>
<comment type="similarity">
    <text evidence="1 6 7">Belongs to the phosphohexose mutase family.</text>
</comment>
<dbReference type="Pfam" id="PF02879">
    <property type="entry name" value="PGM_PMM_II"/>
    <property type="match status" value="1"/>
</dbReference>
<dbReference type="PROSITE" id="PS00710">
    <property type="entry name" value="PGM_PMM"/>
    <property type="match status" value="1"/>
</dbReference>
<sequence length="453" mass="45591">MGRLFGTDGVRGLANADLSPELATAVSAAAVGVLSEHARAGGRRGTATRPVAVVGRDPRASGEMLEAAVTAGLAAAGADVLRVGVLPTPAVAHLTAELDADLGVMISASHNPMPDNGIKLFAAGGHKLPDALEDEIEARVGAGETASRPTGRDIGRVGDLENALDRYVAHLASATPTPLGGLHVVVDCAHGAASGAAPRAYAAAGARVTALHAEPDGWNINEGVGSTHIDALARAVVAEGADLGIAHDGDADRCLAVAADGSVVDGDQILAVLALDLLERGELVDATLVVTVMSNLGLHLAMADAGVALRTTAVGDRYVLEELRAGGFSLGGEQSGHVVLPTHATTGDGLLTALRLMARMAQSGRTLADLAAVMTRLPQVLVNVPVADKSAVGSSPEVADAVAAAEAELGGRGRVLLRPSGTEQLVRVMVEAPTQVVAGEVADRLAGLVSTVR</sequence>
<dbReference type="PANTHER" id="PTHR42946">
    <property type="entry name" value="PHOSPHOHEXOSE MUTASE"/>
    <property type="match status" value="1"/>
</dbReference>
<evidence type="ECO:0000313" key="13">
    <source>
        <dbReference type="EMBL" id="MEJ2888227.1"/>
    </source>
</evidence>
<feature type="binding site" description="via phosphate group" evidence="6">
    <location>
        <position position="109"/>
    </location>
    <ligand>
        <name>Mg(2+)</name>
        <dbReference type="ChEBI" id="CHEBI:18420"/>
    </ligand>
</feature>
<evidence type="ECO:0000256" key="7">
    <source>
        <dbReference type="RuleBase" id="RU004326"/>
    </source>
</evidence>
<dbReference type="NCBIfam" id="TIGR01455">
    <property type="entry name" value="glmM"/>
    <property type="match status" value="1"/>
</dbReference>
<evidence type="ECO:0000256" key="8">
    <source>
        <dbReference type="RuleBase" id="RU004327"/>
    </source>
</evidence>
<dbReference type="EC" id="5.4.2.10" evidence="6 8"/>
<evidence type="ECO:0000259" key="11">
    <source>
        <dbReference type="Pfam" id="PF02879"/>
    </source>
</evidence>
<dbReference type="Pfam" id="PF02880">
    <property type="entry name" value="PGM_PMM_III"/>
    <property type="match status" value="1"/>
</dbReference>
<feature type="domain" description="Alpha-D-phosphohexomutase C-terminal" evidence="9">
    <location>
        <begin position="381"/>
        <end position="446"/>
    </location>
</feature>
<dbReference type="InterPro" id="IPR050060">
    <property type="entry name" value="Phosphoglucosamine_mutase"/>
</dbReference>
<comment type="cofactor">
    <cofactor evidence="6">
        <name>Mg(2+)</name>
        <dbReference type="ChEBI" id="CHEBI:18420"/>
    </cofactor>
    <text evidence="6">Binds 1 Mg(2+) ion per subunit.</text>
</comment>
<dbReference type="CDD" id="cd05802">
    <property type="entry name" value="GlmM"/>
    <property type="match status" value="1"/>
</dbReference>
<dbReference type="InterPro" id="IPR005841">
    <property type="entry name" value="Alpha-D-phosphohexomutase_SF"/>
</dbReference>
<keyword evidence="2 6" id="KW-0597">Phosphoprotein</keyword>
<dbReference type="RefSeq" id="WP_337714710.1">
    <property type="nucleotide sequence ID" value="NZ_JBBEGL010000004.1"/>
</dbReference>
<feature type="binding site" evidence="6">
    <location>
        <position position="248"/>
    </location>
    <ligand>
        <name>Mg(2+)</name>
        <dbReference type="ChEBI" id="CHEBI:18420"/>
    </ligand>
</feature>
<comment type="caution">
    <text evidence="13">The sequence shown here is derived from an EMBL/GenBank/DDBJ whole genome shotgun (WGS) entry which is preliminary data.</text>
</comment>
<dbReference type="PRINTS" id="PR00509">
    <property type="entry name" value="PGMPMM"/>
</dbReference>
<comment type="function">
    <text evidence="6 8">Catalyzes the conversion of glucosamine-6-phosphate to glucosamine-1-phosphate.</text>
</comment>
<dbReference type="SUPFAM" id="SSF53738">
    <property type="entry name" value="Phosphoglucomutase, first 3 domains"/>
    <property type="match status" value="3"/>
</dbReference>
<feature type="binding site" evidence="6">
    <location>
        <position position="252"/>
    </location>
    <ligand>
        <name>Mg(2+)</name>
        <dbReference type="ChEBI" id="CHEBI:18420"/>
    </ligand>
</feature>
<dbReference type="Gene3D" id="3.40.120.10">
    <property type="entry name" value="Alpha-D-Glucose-1,6-Bisphosphate, subunit A, domain 3"/>
    <property type="match status" value="3"/>
</dbReference>
<evidence type="ECO:0000256" key="1">
    <source>
        <dbReference type="ARBA" id="ARBA00010231"/>
    </source>
</evidence>
<feature type="binding site" evidence="6">
    <location>
        <position position="250"/>
    </location>
    <ligand>
        <name>Mg(2+)</name>
        <dbReference type="ChEBI" id="CHEBI:18420"/>
    </ligand>
</feature>
<dbReference type="InterPro" id="IPR005845">
    <property type="entry name" value="A-D-PHexomutase_a/b/a-II"/>
</dbReference>
<dbReference type="Proteomes" id="UP001370100">
    <property type="component" value="Unassembled WGS sequence"/>
</dbReference>
<dbReference type="Pfam" id="PF02878">
    <property type="entry name" value="PGM_PMM_I"/>
    <property type="match status" value="1"/>
</dbReference>
<feature type="domain" description="Alpha-D-phosphohexomutase alpha/beta/alpha" evidence="12">
    <location>
        <begin position="265"/>
        <end position="375"/>
    </location>
</feature>
<dbReference type="GO" id="GO:0008966">
    <property type="term" value="F:phosphoglucosamine mutase activity"/>
    <property type="evidence" value="ECO:0007669"/>
    <property type="project" value="UniProtKB-EC"/>
</dbReference>
<dbReference type="InterPro" id="IPR005846">
    <property type="entry name" value="A-D-PHexomutase_a/b/a-III"/>
</dbReference>
<feature type="domain" description="Alpha-D-phosphohexomutase alpha/beta/alpha" evidence="11">
    <location>
        <begin position="166"/>
        <end position="261"/>
    </location>
</feature>
<evidence type="ECO:0000259" key="12">
    <source>
        <dbReference type="Pfam" id="PF02880"/>
    </source>
</evidence>
<feature type="domain" description="Alpha-D-phosphohexomutase alpha/beta/alpha" evidence="10">
    <location>
        <begin position="3"/>
        <end position="144"/>
    </location>
</feature>
<evidence type="ECO:0000256" key="2">
    <source>
        <dbReference type="ARBA" id="ARBA00022553"/>
    </source>
</evidence>
<evidence type="ECO:0000259" key="10">
    <source>
        <dbReference type="Pfam" id="PF02878"/>
    </source>
</evidence>
<feature type="modified residue" description="Phosphoserine" evidence="6">
    <location>
        <position position="109"/>
    </location>
</feature>